<proteinExistence type="predicted"/>
<evidence type="ECO:0000313" key="2">
    <source>
        <dbReference type="Proteomes" id="UP000288215"/>
    </source>
</evidence>
<comment type="caution">
    <text evidence="1">The sequence shown here is derived from an EMBL/GenBank/DDBJ whole genome shotgun (WGS) entry which is preliminary data.</text>
</comment>
<accession>A0A444L831</accession>
<dbReference type="Proteomes" id="UP000288215">
    <property type="component" value="Unassembled WGS sequence"/>
</dbReference>
<dbReference type="AlphaFoldDB" id="A0A444L831"/>
<sequence length="132" mass="14843">MSESIISANVSSITVDGKTIPGLMSIEYKIVRNRQNIHHIGVDERIGVDYGPMFISGSMRVRSTYPPFDKKLLSSVTEKNSFQLVVELKKWGSTVKKLIFDDCYLEGKSFAMDANGVGVTDYTWTATRLREE</sequence>
<organism evidence="1 2">
    <name type="scientific">Methanosuratincola subterraneus</name>
    <dbReference type="NCBI Taxonomy" id="2593994"/>
    <lineage>
        <taxon>Archaea</taxon>
        <taxon>Thermoproteota</taxon>
        <taxon>Methanosuratincolia</taxon>
        <taxon>Candidatus Methanomethylicales</taxon>
        <taxon>Candidatus Methanomethylicaceae</taxon>
        <taxon>Candidatus Methanosuratincola (ex Vanwonterghem et al. 2016)</taxon>
    </lineage>
</organism>
<gene>
    <name evidence="1" type="ORF">Metus_0498</name>
</gene>
<dbReference type="EMBL" id="RXGA01000002">
    <property type="protein sequence ID" value="RWX73719.1"/>
    <property type="molecule type" value="Genomic_DNA"/>
</dbReference>
<name>A0A444L831_METS7</name>
<reference evidence="1 2" key="1">
    <citation type="submission" date="2018-12" db="EMBL/GenBank/DDBJ databases">
        <title>The complete genome of the methanogenic archaea of the candidate phylum Verstraetearchaeota, obtained from the metagenome of underground thermal water.</title>
        <authorList>
            <person name="Kadnikov V.V."/>
            <person name="Mardanov A.V."/>
            <person name="Beletsky A.V."/>
            <person name="Karnachuk O.V."/>
            <person name="Ravin N.V."/>
        </authorList>
    </citation>
    <scope>NUCLEOTIDE SEQUENCE [LARGE SCALE GENOMIC DNA]</scope>
    <source>
        <strain evidence="1">Ch88</strain>
    </source>
</reference>
<evidence type="ECO:0000313" key="1">
    <source>
        <dbReference type="EMBL" id="RWX73719.1"/>
    </source>
</evidence>
<evidence type="ECO:0008006" key="3">
    <source>
        <dbReference type="Google" id="ProtNLM"/>
    </source>
</evidence>
<protein>
    <recommendedName>
        <fullName evidence="3">Phage tail protein</fullName>
    </recommendedName>
</protein>